<feature type="domain" description="PCI" evidence="9">
    <location>
        <begin position="236"/>
        <end position="405"/>
    </location>
</feature>
<dbReference type="STRING" id="1890683.A0A427YTF8"/>
<dbReference type="InterPro" id="IPR050756">
    <property type="entry name" value="CSN3"/>
</dbReference>
<evidence type="ECO:0000256" key="6">
    <source>
        <dbReference type="ARBA" id="ARBA00022790"/>
    </source>
</evidence>
<reference evidence="10 11" key="1">
    <citation type="submission" date="2018-11" db="EMBL/GenBank/DDBJ databases">
        <title>Genome sequence of Saitozyma podzolica DSM 27192.</title>
        <authorList>
            <person name="Aliyu H."/>
            <person name="Gorte O."/>
            <person name="Ochsenreither K."/>
        </authorList>
    </citation>
    <scope>NUCLEOTIDE SEQUENCE [LARGE SCALE GENOMIC DNA]</scope>
    <source>
        <strain evidence="10 11">DSM 27192</strain>
    </source>
</reference>
<gene>
    <name evidence="10" type="ORF">EHS25_004236</name>
</gene>
<keyword evidence="6" id="KW-0736">Signalosome</keyword>
<organism evidence="10 11">
    <name type="scientific">Saitozyma podzolica</name>
    <dbReference type="NCBI Taxonomy" id="1890683"/>
    <lineage>
        <taxon>Eukaryota</taxon>
        <taxon>Fungi</taxon>
        <taxon>Dikarya</taxon>
        <taxon>Basidiomycota</taxon>
        <taxon>Agaricomycotina</taxon>
        <taxon>Tremellomycetes</taxon>
        <taxon>Tremellales</taxon>
        <taxon>Trimorphomycetaceae</taxon>
        <taxon>Saitozyma</taxon>
    </lineage>
</organism>
<dbReference type="InterPro" id="IPR055089">
    <property type="entry name" value="COP9_N"/>
</dbReference>
<evidence type="ECO:0000313" key="10">
    <source>
        <dbReference type="EMBL" id="RSH94433.1"/>
    </source>
</evidence>
<dbReference type="InterPro" id="IPR000717">
    <property type="entry name" value="PCI_dom"/>
</dbReference>
<feature type="region of interest" description="Disordered" evidence="8">
    <location>
        <begin position="1"/>
        <end position="21"/>
    </location>
</feature>
<feature type="region of interest" description="Disordered" evidence="8">
    <location>
        <begin position="451"/>
        <end position="473"/>
    </location>
</feature>
<dbReference type="Pfam" id="PF22788">
    <property type="entry name" value="COP9_hel_rpt"/>
    <property type="match status" value="1"/>
</dbReference>
<dbReference type="PROSITE" id="PS50250">
    <property type="entry name" value="PCI"/>
    <property type="match status" value="1"/>
</dbReference>
<comment type="caution">
    <text evidence="10">The sequence shown here is derived from an EMBL/GenBank/DDBJ whole genome shotgun (WGS) entry which is preliminary data.</text>
</comment>
<dbReference type="OrthoDB" id="29061at2759"/>
<name>A0A427YTF8_9TREE</name>
<evidence type="ECO:0000313" key="11">
    <source>
        <dbReference type="Proteomes" id="UP000279259"/>
    </source>
</evidence>
<evidence type="ECO:0000259" key="9">
    <source>
        <dbReference type="PROSITE" id="PS50250"/>
    </source>
</evidence>
<protein>
    <recommendedName>
        <fullName evidence="4">COP9 signalosome complex subunit 3</fullName>
    </recommendedName>
</protein>
<dbReference type="AlphaFoldDB" id="A0A427YTF8"/>
<dbReference type="EMBL" id="RSCD01000002">
    <property type="protein sequence ID" value="RSH94433.1"/>
    <property type="molecule type" value="Genomic_DNA"/>
</dbReference>
<dbReference type="GO" id="GO:0008180">
    <property type="term" value="C:COP9 signalosome"/>
    <property type="evidence" value="ECO:0007669"/>
    <property type="project" value="UniProtKB-KW"/>
</dbReference>
<sequence>MAHPAFPSLPPPGASSSSSSSGIPVIRSAKSVSDIITGCNTFDLIYHTLVPAFHDLAWGKGQPGQNPKENADAGQDILALWDQDLYSLSQERIRQMTAGLVFVVSARLARPIKEGYNADLLRFATAVAMHGDRQQILLTGPRVSNLAWGILRLAQHLKQPELALRPLEALTQVFDFDVFSGAYAAYLEACLITRRFDYALPVTQPIFTEFIAGGPTYLDVITYYHHAGLVCAAVKDFARAKRFFSIAVAVPTATASAIQLTAAKRAILCGLIDNGELLSFPRYTSGTITRMIDRNAKEYTKLGKAFESHDWKIVREAAASKEFTEDCNYGLLEQVMNSIPRRRILRIQTMYSRMTVRDLAAKAGLSGPEGVQKVGMILQDMVATKSISASISGDAEAVVTFHDDATDYNSQQTLREVADVKAMATWLEKELARGSDKLGISRSYLKKQVGLLEGNGGPNGGKKSRGDTSDQLFGGAASRGGLKGVGADWGDMGF</sequence>
<keyword evidence="5" id="KW-0963">Cytoplasm</keyword>
<dbReference type="GO" id="GO:0006511">
    <property type="term" value="P:ubiquitin-dependent protein catabolic process"/>
    <property type="evidence" value="ECO:0007669"/>
    <property type="project" value="TreeGrafter"/>
</dbReference>
<comment type="subcellular location">
    <subcellularLocation>
        <location evidence="2">Cytoplasm</location>
    </subcellularLocation>
    <subcellularLocation>
        <location evidence="1">Nucleus</location>
    </subcellularLocation>
</comment>
<keyword evidence="11" id="KW-1185">Reference proteome</keyword>
<dbReference type="Pfam" id="PF01399">
    <property type="entry name" value="PCI"/>
    <property type="match status" value="1"/>
</dbReference>
<comment type="similarity">
    <text evidence="3">Belongs to the CSN3 family.</text>
</comment>
<dbReference type="Proteomes" id="UP000279259">
    <property type="component" value="Unassembled WGS sequence"/>
</dbReference>
<dbReference type="PANTHER" id="PTHR10758:SF1">
    <property type="entry name" value="COP9 SIGNALOSOME COMPLEX SUBUNIT 3"/>
    <property type="match status" value="1"/>
</dbReference>
<accession>A0A427YTF8</accession>
<evidence type="ECO:0000256" key="8">
    <source>
        <dbReference type="SAM" id="MobiDB-lite"/>
    </source>
</evidence>
<evidence type="ECO:0000256" key="1">
    <source>
        <dbReference type="ARBA" id="ARBA00004123"/>
    </source>
</evidence>
<evidence type="ECO:0000256" key="5">
    <source>
        <dbReference type="ARBA" id="ARBA00022490"/>
    </source>
</evidence>
<evidence type="ECO:0000256" key="4">
    <source>
        <dbReference type="ARBA" id="ARBA00014878"/>
    </source>
</evidence>
<dbReference type="GO" id="GO:0005737">
    <property type="term" value="C:cytoplasm"/>
    <property type="evidence" value="ECO:0007669"/>
    <property type="project" value="UniProtKB-SubCell"/>
</dbReference>
<evidence type="ECO:0000256" key="7">
    <source>
        <dbReference type="ARBA" id="ARBA00023242"/>
    </source>
</evidence>
<evidence type="ECO:0000256" key="3">
    <source>
        <dbReference type="ARBA" id="ARBA00007084"/>
    </source>
</evidence>
<dbReference type="PANTHER" id="PTHR10758">
    <property type="entry name" value="26S PROTEASOME NON-ATPASE REGULATORY SUBUNIT 3/COP9 SIGNALOSOME COMPLEX SUBUNIT 3"/>
    <property type="match status" value="1"/>
</dbReference>
<proteinExistence type="inferred from homology"/>
<keyword evidence="7" id="KW-0539">Nucleus</keyword>
<evidence type="ECO:0000256" key="2">
    <source>
        <dbReference type="ARBA" id="ARBA00004496"/>
    </source>
</evidence>